<keyword evidence="2" id="KW-0460">Magnesium</keyword>
<gene>
    <name evidence="4" type="ORF">R1sor_006758</name>
</gene>
<evidence type="ECO:0000313" key="4">
    <source>
        <dbReference type="EMBL" id="KAL3693107.1"/>
    </source>
</evidence>
<dbReference type="Proteomes" id="UP001633002">
    <property type="component" value="Unassembled WGS sequence"/>
</dbReference>
<dbReference type="FunFam" id="2.40.128.330:FF:000001">
    <property type="entry name" value="Magnesium transporter MRS2-1"/>
    <property type="match status" value="1"/>
</dbReference>
<dbReference type="InterPro" id="IPR039204">
    <property type="entry name" value="MRS2-like"/>
</dbReference>
<evidence type="ECO:0000256" key="2">
    <source>
        <dbReference type="RuleBase" id="RU366041"/>
    </source>
</evidence>
<feature type="compositionally biased region" description="Basic and acidic residues" evidence="3">
    <location>
        <begin position="20"/>
        <end position="32"/>
    </location>
</feature>
<comment type="similarity">
    <text evidence="1 2">Belongs to the CorA metal ion transporter (MIT) (TC 1.A.35.5) family.</text>
</comment>
<feature type="region of interest" description="Disordered" evidence="3">
    <location>
        <begin position="1"/>
        <end position="32"/>
    </location>
</feature>
<dbReference type="Pfam" id="PF22099">
    <property type="entry name" value="MRS2-like"/>
    <property type="match status" value="3"/>
</dbReference>
<dbReference type="PANTHER" id="PTHR13890">
    <property type="entry name" value="RNA SPLICING PROTEIN MRS2, MITOCHONDRIAL"/>
    <property type="match status" value="1"/>
</dbReference>
<protein>
    <recommendedName>
        <fullName evidence="2">Magnesium transporter</fullName>
    </recommendedName>
</protein>
<keyword evidence="5" id="KW-1185">Reference proteome</keyword>
<sequence length="531" mass="58138">MRPRTPPVKALITGSGSPQDEEREREREKEKANALGVRKKGMGVRAWLMIDATGKAQTVEAGKHAIMRRACLPARDLRILDPLLTYPSTILGRERAIVLNLEHIKAIITAKEVLLLNWKDPAVKLVVKELKRRLPLHFNSLGQQVPGDGGGGLSDHEGDGQVKPPANFPADGMSRVSSTTKLNQGDKGSHAEGASPAQSETHLRNAGASPSRANGGPSVLPFEFRALEVCLEAACTCLDHETATLEKEAYPALDELTSKLSTLNLERVRQIKNRLVAISGRVQKVRDEIEKLLDDDGDMAEMYLTDKLERSQVGTILSPTSSEGGDRSMSFRQIDMERMVSETRRHDPDKATGTLRADAPDIEESASGAYDPIPSGGMEDMLHPDDIDARIAMARSRSSTSTSSSSSSGGKLDVEELEMLLEAYFVQIDGTVNKLSTLREYVDDTEDYINIMLDDRQNHLLQMGVLLTTATLVVSASIVVTGIFGMNIHIDLFNDTDNSHIFLLVVLGTTIGCVILYIAAIAWCKYKRLIE</sequence>
<keyword evidence="2" id="KW-0813">Transport</keyword>
<accession>A0ABD3HNF9</accession>
<name>A0ABD3HNF9_9MARC</name>
<evidence type="ECO:0000313" key="5">
    <source>
        <dbReference type="Proteomes" id="UP001633002"/>
    </source>
</evidence>
<feature type="transmembrane region" description="Helical" evidence="2">
    <location>
        <begin position="500"/>
        <end position="524"/>
    </location>
</feature>
<dbReference type="Gene3D" id="1.20.58.340">
    <property type="entry name" value="Magnesium transport protein CorA, transmembrane region"/>
    <property type="match status" value="1"/>
</dbReference>
<keyword evidence="2" id="KW-1133">Transmembrane helix</keyword>
<keyword evidence="2" id="KW-0406">Ion transport</keyword>
<dbReference type="CDD" id="cd12823">
    <property type="entry name" value="Mrs2_Mfm1p-like"/>
    <property type="match status" value="1"/>
</dbReference>
<comment type="function">
    <text evidence="2">Magnesium transporter that may mediate the influx of magnesium.</text>
</comment>
<reference evidence="4 5" key="1">
    <citation type="submission" date="2024-09" db="EMBL/GenBank/DDBJ databases">
        <title>Chromosome-scale assembly of Riccia sorocarpa.</title>
        <authorList>
            <person name="Paukszto L."/>
        </authorList>
    </citation>
    <scope>NUCLEOTIDE SEQUENCE [LARGE SCALE GENOMIC DNA]</scope>
    <source>
        <strain evidence="4">LP-2024</strain>
        <tissue evidence="4">Aerial parts of the thallus</tissue>
    </source>
</reference>
<evidence type="ECO:0000256" key="3">
    <source>
        <dbReference type="SAM" id="MobiDB-lite"/>
    </source>
</evidence>
<dbReference type="Gene3D" id="2.40.128.330">
    <property type="match status" value="1"/>
</dbReference>
<comment type="subcellular location">
    <subcellularLocation>
        <location evidence="2">Membrane</location>
        <topology evidence="2">Multi-pass membrane protein</topology>
    </subcellularLocation>
</comment>
<proteinExistence type="inferred from homology"/>
<keyword evidence="2" id="KW-0812">Transmembrane</keyword>
<dbReference type="GO" id="GO:0015095">
    <property type="term" value="F:magnesium ion transmembrane transporter activity"/>
    <property type="evidence" value="ECO:0007669"/>
    <property type="project" value="UniProtKB-ARBA"/>
</dbReference>
<feature type="transmembrane region" description="Helical" evidence="2">
    <location>
        <begin position="465"/>
        <end position="488"/>
    </location>
</feature>
<dbReference type="PANTHER" id="PTHR13890:SF35">
    <property type="entry name" value="MAGNESIUM TRANSPORTER MRS2-3"/>
    <property type="match status" value="1"/>
</dbReference>
<feature type="region of interest" description="Disordered" evidence="3">
    <location>
        <begin position="141"/>
        <end position="214"/>
    </location>
</feature>
<keyword evidence="2" id="KW-0472">Membrane</keyword>
<dbReference type="AlphaFoldDB" id="A0ABD3HNF9"/>
<evidence type="ECO:0000256" key="1">
    <source>
        <dbReference type="ARBA" id="ARBA00007535"/>
    </source>
</evidence>
<dbReference type="EMBL" id="JBJQOH010000003">
    <property type="protein sequence ID" value="KAL3693107.1"/>
    <property type="molecule type" value="Genomic_DNA"/>
</dbReference>
<comment type="caution">
    <text evidence="4">The sequence shown here is derived from an EMBL/GenBank/DDBJ whole genome shotgun (WGS) entry which is preliminary data.</text>
</comment>
<dbReference type="GO" id="GO:0016020">
    <property type="term" value="C:membrane"/>
    <property type="evidence" value="ECO:0007669"/>
    <property type="project" value="UniProtKB-SubCell"/>
</dbReference>
<organism evidence="4 5">
    <name type="scientific">Riccia sorocarpa</name>
    <dbReference type="NCBI Taxonomy" id="122646"/>
    <lineage>
        <taxon>Eukaryota</taxon>
        <taxon>Viridiplantae</taxon>
        <taxon>Streptophyta</taxon>
        <taxon>Embryophyta</taxon>
        <taxon>Marchantiophyta</taxon>
        <taxon>Marchantiopsida</taxon>
        <taxon>Marchantiidae</taxon>
        <taxon>Marchantiales</taxon>
        <taxon>Ricciaceae</taxon>
        <taxon>Riccia</taxon>
    </lineage>
</organism>